<dbReference type="InterPro" id="IPR015943">
    <property type="entry name" value="WD40/YVTN_repeat-like_dom_sf"/>
</dbReference>
<evidence type="ECO:0000313" key="2">
    <source>
        <dbReference type="Proteomes" id="UP000050795"/>
    </source>
</evidence>
<dbReference type="Proteomes" id="UP000050795">
    <property type="component" value="Unassembled WGS sequence"/>
</dbReference>
<proteinExistence type="predicted"/>
<feature type="region of interest" description="Disordered" evidence="1">
    <location>
        <begin position="357"/>
        <end position="383"/>
    </location>
</feature>
<dbReference type="GO" id="GO:0042273">
    <property type="term" value="P:ribosomal large subunit biogenesis"/>
    <property type="evidence" value="ECO:0007669"/>
    <property type="project" value="InterPro"/>
</dbReference>
<reference evidence="2" key="1">
    <citation type="submission" date="2022-06" db="EMBL/GenBank/DDBJ databases">
        <authorList>
            <person name="Berger JAMES D."/>
            <person name="Berger JAMES D."/>
        </authorList>
    </citation>
    <scope>NUCLEOTIDE SEQUENCE [LARGE SCALE GENOMIC DNA]</scope>
</reference>
<reference evidence="3" key="2">
    <citation type="submission" date="2023-11" db="UniProtKB">
        <authorList>
            <consortium name="WormBaseParasite"/>
        </authorList>
    </citation>
    <scope>IDENTIFICATION</scope>
</reference>
<dbReference type="PANTHER" id="PTHR16038:SF4">
    <property type="entry name" value="WD REPEAT-CONTAINING PROTEIN 74"/>
    <property type="match status" value="1"/>
</dbReference>
<name>A0AA85K684_TRIRE</name>
<dbReference type="SUPFAM" id="SSF50978">
    <property type="entry name" value="WD40 repeat-like"/>
    <property type="match status" value="1"/>
</dbReference>
<dbReference type="Gene3D" id="2.130.10.10">
    <property type="entry name" value="YVTN repeat-like/Quinoprotein amine dehydrogenase"/>
    <property type="match status" value="1"/>
</dbReference>
<keyword evidence="2" id="KW-1185">Reference proteome</keyword>
<dbReference type="GO" id="GO:0005730">
    <property type="term" value="C:nucleolus"/>
    <property type="evidence" value="ECO:0007669"/>
    <property type="project" value="InterPro"/>
</dbReference>
<dbReference type="GO" id="GO:0030687">
    <property type="term" value="C:preribosome, large subunit precursor"/>
    <property type="evidence" value="ECO:0007669"/>
    <property type="project" value="TreeGrafter"/>
</dbReference>
<evidence type="ECO:0000256" key="1">
    <source>
        <dbReference type="SAM" id="MobiDB-lite"/>
    </source>
</evidence>
<dbReference type="WBParaSite" id="TREG1_64460.1">
    <property type="protein sequence ID" value="TREG1_64460.1"/>
    <property type="gene ID" value="TREG1_64460"/>
</dbReference>
<evidence type="ECO:0000313" key="3">
    <source>
        <dbReference type="WBParaSite" id="TREG1_64460.1"/>
    </source>
</evidence>
<dbReference type="PANTHER" id="PTHR16038">
    <property type="entry name" value="NOP SEVEN ASSOCIATED PROTEIN 1"/>
    <property type="match status" value="1"/>
</dbReference>
<dbReference type="InterPro" id="IPR036322">
    <property type="entry name" value="WD40_repeat_dom_sf"/>
</dbReference>
<dbReference type="InterPro" id="IPR037379">
    <property type="entry name" value="WDR74/Nsa1"/>
</dbReference>
<dbReference type="AlphaFoldDB" id="A0AA85K684"/>
<feature type="region of interest" description="Disordered" evidence="1">
    <location>
        <begin position="324"/>
        <end position="345"/>
    </location>
</feature>
<accession>A0AA85K684</accession>
<sequence>MSKSAEGSVVGLQSFDNFIFTAHSSGSVKLFDHDLTTETLQLSVKGHLCAARLTAGQIAIGGKDVSLRIWDINNPKEPVFVAKNVRPSVLQLAEPIWISDINFVPRTNGKLVLTASRHGELDLYDLRCGQRRPVARHAWRTSRKHGKLHVGSGKHSAVLPDLATTRPITRALVYDNSPGVGLRVVAGNAVGELSILDLRLPQEYSNISDCDSSIPIPVKSYGTRAPEPPSGVRCLAGASGCITQLVCGGADEGNTALSSIEAVVNDEPIILVSSLDRYMRIYNRDTGKRLGKIYVKFPVTSFLVNSTTSFKNLEKFLKKNDGVHAANDPESHGESHNISETEQKEFDELWSQIPVAENEVDATSNKDNEETGNHKVSKRKRKK</sequence>
<feature type="compositionally biased region" description="Basic and acidic residues" evidence="1">
    <location>
        <begin position="364"/>
        <end position="373"/>
    </location>
</feature>
<organism evidence="2 3">
    <name type="scientific">Trichobilharzia regenti</name>
    <name type="common">Nasal bird schistosome</name>
    <dbReference type="NCBI Taxonomy" id="157069"/>
    <lineage>
        <taxon>Eukaryota</taxon>
        <taxon>Metazoa</taxon>
        <taxon>Spiralia</taxon>
        <taxon>Lophotrochozoa</taxon>
        <taxon>Platyhelminthes</taxon>
        <taxon>Trematoda</taxon>
        <taxon>Digenea</taxon>
        <taxon>Strigeidida</taxon>
        <taxon>Schistosomatoidea</taxon>
        <taxon>Schistosomatidae</taxon>
        <taxon>Trichobilharzia</taxon>
    </lineage>
</organism>
<protein>
    <submittedName>
        <fullName evidence="3">Uncharacterized protein</fullName>
    </submittedName>
</protein>